<dbReference type="InterPro" id="IPR000073">
    <property type="entry name" value="AB_hydrolase_1"/>
</dbReference>
<dbReference type="GO" id="GO:0009086">
    <property type="term" value="P:methionine biosynthetic process"/>
    <property type="evidence" value="ECO:0007669"/>
    <property type="project" value="TreeGrafter"/>
</dbReference>
<dbReference type="EMBL" id="CABN01000118">
    <property type="protein sequence ID" value="CBI00291.1"/>
    <property type="molecule type" value="Genomic_DNA"/>
</dbReference>
<sequence>MLSTSVLGSVLGLVLFSLTPRLYAMNPTQGSVEDGAQRFGLLGVCPLESGEKVLDCKIGYRTWGTLNSTASNAILVPMWFTGTSGQLVDSVGSGKLFDSSKYFVVILDPLSNGVSSSPSNSTEQPRMMFPAITIHDMVEAEYALATRVLHLKHVHAVLGTSMGGMQTFEWMVAHPDFMDCAIPIVGSPRLTSYDLLLWRAEEDGVRADPAWQMGNYSKNPALPQVAILHAMNLTTPTHYARATKRDGFASEYAGYGTSGVDSYDANNRIYGLEAMIHQDVAHGGRLDDAAHNVHARVLIITSKQDHMVNPGPALAFAPLVHAQTLVLDSDCGHLAPNCEAETVRKAVSDFLDAN</sequence>
<organism evidence="3">
    <name type="scientific">mine drainage metagenome</name>
    <dbReference type="NCBI Taxonomy" id="410659"/>
    <lineage>
        <taxon>unclassified sequences</taxon>
        <taxon>metagenomes</taxon>
        <taxon>ecological metagenomes</taxon>
    </lineage>
</organism>
<protein>
    <submittedName>
        <fullName evidence="3">Homoserine O-acetyltransferase</fullName>
        <ecNumber evidence="3">2.3.1.31</ecNumber>
    </submittedName>
</protein>
<dbReference type="InterPro" id="IPR008220">
    <property type="entry name" value="HAT_MetX-like"/>
</dbReference>
<keyword evidence="1 3" id="KW-0808">Transferase</keyword>
<dbReference type="PANTHER" id="PTHR32268:SF11">
    <property type="entry name" value="HOMOSERINE O-ACETYLTRANSFERASE"/>
    <property type="match status" value="1"/>
</dbReference>
<dbReference type="InterPro" id="IPR029058">
    <property type="entry name" value="AB_hydrolase_fold"/>
</dbReference>
<dbReference type="AlphaFoldDB" id="E6PZD2"/>
<dbReference type="Pfam" id="PF00561">
    <property type="entry name" value="Abhydrolase_1"/>
    <property type="match status" value="1"/>
</dbReference>
<name>E6PZD2_9ZZZZ</name>
<accession>E6PZD2</accession>
<proteinExistence type="predicted"/>
<comment type="caution">
    <text evidence="3">The sequence shown here is derived from an EMBL/GenBank/DDBJ whole genome shotgun (WGS) entry which is preliminary data.</text>
</comment>
<dbReference type="SUPFAM" id="SSF53474">
    <property type="entry name" value="alpha/beta-Hydrolases"/>
    <property type="match status" value="1"/>
</dbReference>
<dbReference type="GO" id="GO:0009092">
    <property type="term" value="P:homoserine metabolic process"/>
    <property type="evidence" value="ECO:0007669"/>
    <property type="project" value="TreeGrafter"/>
</dbReference>
<dbReference type="PIRSF" id="PIRSF000443">
    <property type="entry name" value="Homoser_Ac_trans"/>
    <property type="match status" value="1"/>
</dbReference>
<evidence type="ECO:0000256" key="1">
    <source>
        <dbReference type="ARBA" id="ARBA00022679"/>
    </source>
</evidence>
<dbReference type="Gene3D" id="3.40.50.1820">
    <property type="entry name" value="alpha/beta hydrolase"/>
    <property type="match status" value="1"/>
</dbReference>
<evidence type="ECO:0000313" key="3">
    <source>
        <dbReference type="EMBL" id="CBI00291.1"/>
    </source>
</evidence>
<feature type="domain" description="AB hydrolase-1" evidence="2">
    <location>
        <begin position="96"/>
        <end position="335"/>
    </location>
</feature>
<reference evidence="3" key="1">
    <citation type="submission" date="2009-10" db="EMBL/GenBank/DDBJ databases">
        <title>Diversity of trophic interactions inside an arsenic-rich microbial ecosystem.</title>
        <authorList>
            <person name="Bertin P.N."/>
            <person name="Heinrich-Salmeron A."/>
            <person name="Pelletier E."/>
            <person name="Goulhen-Chollet F."/>
            <person name="Arsene-Ploetze F."/>
            <person name="Gallien S."/>
            <person name="Calteau A."/>
            <person name="Vallenet D."/>
            <person name="Casiot C."/>
            <person name="Chane-Woon-Ming B."/>
            <person name="Giloteaux L."/>
            <person name="Barakat M."/>
            <person name="Bonnefoy V."/>
            <person name="Bruneel O."/>
            <person name="Chandler M."/>
            <person name="Cleiss J."/>
            <person name="Duran R."/>
            <person name="Elbaz-Poulichet F."/>
            <person name="Fonknechten N."/>
            <person name="Lauga B."/>
            <person name="Mornico D."/>
            <person name="Ortet P."/>
            <person name="Schaeffer C."/>
            <person name="Siguier P."/>
            <person name="Alexander Thil Smith A."/>
            <person name="Van Dorsselaer A."/>
            <person name="Weissenbach J."/>
            <person name="Medigue C."/>
            <person name="Le Paslier D."/>
        </authorList>
    </citation>
    <scope>NUCLEOTIDE SEQUENCE</scope>
</reference>
<dbReference type="GO" id="GO:0004414">
    <property type="term" value="F:homoserine O-acetyltransferase activity"/>
    <property type="evidence" value="ECO:0007669"/>
    <property type="project" value="UniProtKB-EC"/>
</dbReference>
<gene>
    <name evidence="3" type="ORF">CARN3_1304</name>
</gene>
<dbReference type="PANTHER" id="PTHR32268">
    <property type="entry name" value="HOMOSERINE O-ACETYLTRANSFERASE"/>
    <property type="match status" value="1"/>
</dbReference>
<keyword evidence="3" id="KW-0012">Acyltransferase</keyword>
<evidence type="ECO:0000259" key="2">
    <source>
        <dbReference type="Pfam" id="PF00561"/>
    </source>
</evidence>
<dbReference type="EC" id="2.3.1.31" evidence="3"/>